<evidence type="ECO:0000313" key="1">
    <source>
        <dbReference type="EMBL" id="MLU13316.1"/>
    </source>
</evidence>
<reference evidence="1" key="1">
    <citation type="submission" date="2018-07" db="EMBL/GenBank/DDBJ databases">
        <authorList>
            <person name="Ashton P.M."/>
            <person name="Dallman T."/>
            <person name="Nair S."/>
            <person name="De Pinna E."/>
            <person name="Peters T."/>
            <person name="Grant K."/>
        </authorList>
    </citation>
    <scope>NUCLEOTIDE SEQUENCE [LARGE SCALE GENOMIC DNA]</scope>
    <source>
        <strain evidence="1">561031</strain>
    </source>
</reference>
<dbReference type="Proteomes" id="UP000839527">
    <property type="component" value="Unassembled WGS sequence"/>
</dbReference>
<sequence length="29" mass="3514">MHRWISQNNIRLPRGAFFISVLFFSTLYV</sequence>
<gene>
    <name evidence="1" type="ORF">DRW31_13365</name>
</gene>
<name>A0A3R0XIF4_SHIDY</name>
<dbReference type="AlphaFoldDB" id="A0A3R0XIF4"/>
<proteinExistence type="predicted"/>
<accession>A0A3R0XIF4</accession>
<comment type="caution">
    <text evidence="1">The sequence shown here is derived from an EMBL/GenBank/DDBJ whole genome shotgun (WGS) entry which is preliminary data.</text>
</comment>
<protein>
    <submittedName>
        <fullName evidence="1">Uncharacterized protein</fullName>
    </submittedName>
</protein>
<dbReference type="Pfam" id="PF15939">
    <property type="entry name" value="YmcE_antitoxin"/>
    <property type="match status" value="1"/>
</dbReference>
<dbReference type="EMBL" id="RVGV01000033">
    <property type="protein sequence ID" value="MLU13316.1"/>
    <property type="molecule type" value="Genomic_DNA"/>
</dbReference>
<dbReference type="InterPro" id="IPR031853">
    <property type="entry name" value="YmcE_antitoxin"/>
</dbReference>
<organism evidence="1">
    <name type="scientific">Shigella dysenteriae</name>
    <dbReference type="NCBI Taxonomy" id="622"/>
    <lineage>
        <taxon>Bacteria</taxon>
        <taxon>Pseudomonadati</taxon>
        <taxon>Pseudomonadota</taxon>
        <taxon>Gammaproteobacteria</taxon>
        <taxon>Enterobacterales</taxon>
        <taxon>Enterobacteriaceae</taxon>
        <taxon>Shigella</taxon>
    </lineage>
</organism>